<evidence type="ECO:0000256" key="1">
    <source>
        <dbReference type="ARBA" id="ARBA00022676"/>
    </source>
</evidence>
<reference evidence="3 4" key="1">
    <citation type="journal article" date="2016" name="Nat. Commun.">
        <title>Thousands of microbial genomes shed light on interconnected biogeochemical processes in an aquifer system.</title>
        <authorList>
            <person name="Anantharaman K."/>
            <person name="Brown C.T."/>
            <person name="Hug L.A."/>
            <person name="Sharon I."/>
            <person name="Castelle C.J."/>
            <person name="Probst A.J."/>
            <person name="Thomas B.C."/>
            <person name="Singh A."/>
            <person name="Wilkins M.J."/>
            <person name="Karaoz U."/>
            <person name="Brodie E.L."/>
            <person name="Williams K.H."/>
            <person name="Hubbard S.S."/>
            <person name="Banfield J.F."/>
        </authorList>
    </citation>
    <scope>NUCLEOTIDE SEQUENCE [LARGE SCALE GENOMIC DNA]</scope>
</reference>
<dbReference type="InterPro" id="IPR008630">
    <property type="entry name" value="Glyco_trans_34"/>
</dbReference>
<evidence type="ECO:0000313" key="3">
    <source>
        <dbReference type="EMBL" id="OHB05778.1"/>
    </source>
</evidence>
<evidence type="ECO:0000313" key="4">
    <source>
        <dbReference type="Proteomes" id="UP000177068"/>
    </source>
</evidence>
<keyword evidence="1" id="KW-0328">Glycosyltransferase</keyword>
<accession>A0A1G2U8G9</accession>
<dbReference type="GO" id="GO:0006487">
    <property type="term" value="P:protein N-linked glycosylation"/>
    <property type="evidence" value="ECO:0007669"/>
    <property type="project" value="TreeGrafter"/>
</dbReference>
<dbReference type="AlphaFoldDB" id="A0A1G2U8G9"/>
<dbReference type="PANTHER" id="PTHR31306:SF4">
    <property type="entry name" value="ALPHA-1,2-GALACTOSYLTRANSFERASE"/>
    <property type="match status" value="1"/>
</dbReference>
<dbReference type="Gene3D" id="3.90.550.10">
    <property type="entry name" value="Spore Coat Polysaccharide Biosynthesis Protein SpsA, Chain A"/>
    <property type="match status" value="1"/>
</dbReference>
<protein>
    <recommendedName>
        <fullName evidence="5">Nucleotide-diphospho-sugar transferase domain-containing protein</fullName>
    </recommendedName>
</protein>
<keyword evidence="2" id="KW-0808">Transferase</keyword>
<dbReference type="EMBL" id="MHWG01000011">
    <property type="protein sequence ID" value="OHB05778.1"/>
    <property type="molecule type" value="Genomic_DNA"/>
</dbReference>
<comment type="caution">
    <text evidence="3">The sequence shown here is derived from an EMBL/GenBank/DDBJ whole genome shotgun (WGS) entry which is preliminary data.</text>
</comment>
<dbReference type="InterPro" id="IPR029044">
    <property type="entry name" value="Nucleotide-diphossugar_trans"/>
</dbReference>
<organism evidence="3 4">
    <name type="scientific">Candidatus Zambryskibacteria bacterium RIFCSPLOWO2_01_FULL_47_14</name>
    <dbReference type="NCBI Taxonomy" id="1802763"/>
    <lineage>
        <taxon>Bacteria</taxon>
        <taxon>Candidatus Zambryskiibacteriota</taxon>
    </lineage>
</organism>
<name>A0A1G2U8G9_9BACT</name>
<dbReference type="Proteomes" id="UP000177068">
    <property type="component" value="Unassembled WGS sequence"/>
</dbReference>
<evidence type="ECO:0000256" key="2">
    <source>
        <dbReference type="ARBA" id="ARBA00022679"/>
    </source>
</evidence>
<gene>
    <name evidence="3" type="ORF">A3A26_01635</name>
</gene>
<dbReference type="SUPFAM" id="SSF53448">
    <property type="entry name" value="Nucleotide-diphospho-sugar transferases"/>
    <property type="match status" value="1"/>
</dbReference>
<evidence type="ECO:0008006" key="5">
    <source>
        <dbReference type="Google" id="ProtNLM"/>
    </source>
</evidence>
<dbReference type="PANTHER" id="PTHR31306">
    <property type="entry name" value="ALPHA-1,6-MANNOSYLTRANSFERASE MNN11-RELATED"/>
    <property type="match status" value="1"/>
</dbReference>
<dbReference type="GO" id="GO:0016020">
    <property type="term" value="C:membrane"/>
    <property type="evidence" value="ECO:0007669"/>
    <property type="project" value="InterPro"/>
</dbReference>
<dbReference type="GO" id="GO:0016757">
    <property type="term" value="F:glycosyltransferase activity"/>
    <property type="evidence" value="ECO:0007669"/>
    <property type="project" value="UniProtKB-KW"/>
</dbReference>
<proteinExistence type="predicted"/>
<sequence length="220" mass="25178">MASVLTNISLPPFASFAERYGYRVQVTYVTEDDADRWSATAKSVRWQKLRFIRSALEQSDVVVWFDADVLICRTDEDILDSLGTTDYQGLVIHTIPLEGRTNPNTGVWVIRNTEKAFRFLDRVSEIGMPEGRWADQGAVLRAFGWILGDEHYHGARMPDAPTEFMEGTAWLPVGWNQPYHERYAGPTTASDPFAIHFMGMSIPDRLRYMREVADQRINSR</sequence>